<keyword evidence="1" id="KW-0472">Membrane</keyword>
<comment type="caution">
    <text evidence="2">The sequence shown here is derived from an EMBL/GenBank/DDBJ whole genome shotgun (WGS) entry which is preliminary data.</text>
</comment>
<dbReference type="PANTHER" id="PTHR39662">
    <property type="entry name" value="DUF354 DOMAIN-CONTAINING PROTEIN-RELATED"/>
    <property type="match status" value="1"/>
</dbReference>
<protein>
    <submittedName>
        <fullName evidence="2">Uncharacterized protein</fullName>
    </submittedName>
</protein>
<feature type="non-terminal residue" evidence="2">
    <location>
        <position position="1"/>
    </location>
</feature>
<dbReference type="Pfam" id="PF04007">
    <property type="entry name" value="DUF354"/>
    <property type="match status" value="1"/>
</dbReference>
<feature type="non-terminal residue" evidence="2">
    <location>
        <position position="205"/>
    </location>
</feature>
<dbReference type="PANTHER" id="PTHR39662:SF1">
    <property type="entry name" value="DUF354 DOMAIN-CONTAINING PROTEIN"/>
    <property type="match status" value="1"/>
</dbReference>
<accession>X1EVT3</accession>
<keyword evidence="1" id="KW-1133">Transmembrane helix</keyword>
<reference evidence="2" key="1">
    <citation type="journal article" date="2014" name="Front. Microbiol.">
        <title>High frequency of phylogenetically diverse reductive dehalogenase-homologous genes in deep subseafloor sedimentary metagenomes.</title>
        <authorList>
            <person name="Kawai M."/>
            <person name="Futagami T."/>
            <person name="Toyoda A."/>
            <person name="Takaki Y."/>
            <person name="Nishi S."/>
            <person name="Hori S."/>
            <person name="Arai W."/>
            <person name="Tsubouchi T."/>
            <person name="Morono Y."/>
            <person name="Uchiyama I."/>
            <person name="Ito T."/>
            <person name="Fujiyama A."/>
            <person name="Inagaki F."/>
            <person name="Takami H."/>
        </authorList>
    </citation>
    <scope>NUCLEOTIDE SEQUENCE</scope>
    <source>
        <strain evidence="2">Expedition CK06-06</strain>
    </source>
</reference>
<name>X1EVT3_9ZZZZ</name>
<dbReference type="EMBL" id="BARU01004869">
    <property type="protein sequence ID" value="GAH24425.1"/>
    <property type="molecule type" value="Genomic_DNA"/>
</dbReference>
<dbReference type="InterPro" id="IPR007152">
    <property type="entry name" value="DUF354"/>
</dbReference>
<gene>
    <name evidence="2" type="ORF">S03H2_09526</name>
</gene>
<dbReference type="AlphaFoldDB" id="X1EVT3"/>
<evidence type="ECO:0000313" key="2">
    <source>
        <dbReference type="EMBL" id="GAH24425.1"/>
    </source>
</evidence>
<sequence>YIGNIITPECIPKDLYIKLYADPKKIIRYNGLDEIAWISEYTPNPEILKNINVEKGKYVIIRTEPTHASYLIHKIKPEETQIKKEKLLLFLTSFLLFIVMVSYIANDSEVHYTDYNNINESIEVSTSLEGIENIIITKVNREVNISGYGLIYFEDLLEVKNLNNNPISSIFIGIPVNISDDLVLFEATGINQNTLFAKRSNLIMN</sequence>
<keyword evidence="1" id="KW-0812">Transmembrane</keyword>
<organism evidence="2">
    <name type="scientific">marine sediment metagenome</name>
    <dbReference type="NCBI Taxonomy" id="412755"/>
    <lineage>
        <taxon>unclassified sequences</taxon>
        <taxon>metagenomes</taxon>
        <taxon>ecological metagenomes</taxon>
    </lineage>
</organism>
<proteinExistence type="predicted"/>
<feature type="transmembrane region" description="Helical" evidence="1">
    <location>
        <begin position="87"/>
        <end position="105"/>
    </location>
</feature>
<evidence type="ECO:0000256" key="1">
    <source>
        <dbReference type="SAM" id="Phobius"/>
    </source>
</evidence>